<dbReference type="SUPFAM" id="SSF56112">
    <property type="entry name" value="Protein kinase-like (PK-like)"/>
    <property type="match status" value="1"/>
</dbReference>
<dbReference type="InterPro" id="IPR038408">
    <property type="entry name" value="GNK2_sf"/>
</dbReference>
<evidence type="ECO:0000256" key="11">
    <source>
        <dbReference type="ARBA" id="ARBA00022989"/>
    </source>
</evidence>
<protein>
    <submittedName>
        <fullName evidence="22">Uncharacterized protein</fullName>
    </submittedName>
</protein>
<keyword evidence="8 17" id="KW-0547">Nucleotide-binding</keyword>
<feature type="chain" id="PRO_5029852553" evidence="19">
    <location>
        <begin position="21"/>
        <end position="606"/>
    </location>
</feature>
<organism evidence="22 23">
    <name type="scientific">Spirodela intermedia</name>
    <name type="common">Intermediate duckweed</name>
    <dbReference type="NCBI Taxonomy" id="51605"/>
    <lineage>
        <taxon>Eukaryota</taxon>
        <taxon>Viridiplantae</taxon>
        <taxon>Streptophyta</taxon>
        <taxon>Embryophyta</taxon>
        <taxon>Tracheophyta</taxon>
        <taxon>Spermatophyta</taxon>
        <taxon>Magnoliopsida</taxon>
        <taxon>Liliopsida</taxon>
        <taxon>Araceae</taxon>
        <taxon>Lemnoideae</taxon>
        <taxon>Spirodela</taxon>
    </lineage>
</organism>
<dbReference type="FunFam" id="3.30.430.20:FF:000002">
    <property type="entry name" value="Cysteine-rich receptor-like protein kinase 10"/>
    <property type="match status" value="1"/>
</dbReference>
<evidence type="ECO:0000256" key="8">
    <source>
        <dbReference type="ARBA" id="ARBA00022741"/>
    </source>
</evidence>
<feature type="binding site" evidence="17">
    <location>
        <position position="324"/>
    </location>
    <ligand>
        <name>ATP</name>
        <dbReference type="ChEBI" id="CHEBI:30616"/>
    </ligand>
</feature>
<evidence type="ECO:0000259" key="20">
    <source>
        <dbReference type="PROSITE" id="PS50011"/>
    </source>
</evidence>
<dbReference type="Pfam" id="PF00069">
    <property type="entry name" value="Pkinase"/>
    <property type="match status" value="1"/>
</dbReference>
<name>A0A7I8L8Q5_SPIIN</name>
<dbReference type="InterPro" id="IPR002902">
    <property type="entry name" value="GNK2"/>
</dbReference>
<dbReference type="PROSITE" id="PS50011">
    <property type="entry name" value="PROTEIN_KINASE_DOM"/>
    <property type="match status" value="1"/>
</dbReference>
<evidence type="ECO:0000256" key="6">
    <source>
        <dbReference type="ARBA" id="ARBA00022729"/>
    </source>
</evidence>
<evidence type="ECO:0000256" key="13">
    <source>
        <dbReference type="ARBA" id="ARBA00023170"/>
    </source>
</evidence>
<keyword evidence="7" id="KW-0677">Repeat</keyword>
<dbReference type="InterPro" id="IPR011009">
    <property type="entry name" value="Kinase-like_dom_sf"/>
</dbReference>
<dbReference type="PANTHER" id="PTHR27002">
    <property type="entry name" value="RECEPTOR-LIKE SERINE/THREONINE-PROTEIN KINASE SD1-8"/>
    <property type="match status" value="1"/>
</dbReference>
<dbReference type="InterPro" id="IPR008271">
    <property type="entry name" value="Ser/Thr_kinase_AS"/>
</dbReference>
<keyword evidence="14" id="KW-0325">Glycoprotein</keyword>
<proteinExistence type="predicted"/>
<keyword evidence="9" id="KW-0418">Kinase</keyword>
<keyword evidence="2" id="KW-0723">Serine/threonine-protein kinase</keyword>
<keyword evidence="23" id="KW-1185">Reference proteome</keyword>
<dbReference type="Proteomes" id="UP000663760">
    <property type="component" value="Chromosome 11"/>
</dbReference>
<evidence type="ECO:0000256" key="19">
    <source>
        <dbReference type="SAM" id="SignalP"/>
    </source>
</evidence>
<evidence type="ECO:0000256" key="18">
    <source>
        <dbReference type="SAM" id="MobiDB-lite"/>
    </source>
</evidence>
<keyword evidence="4" id="KW-0808">Transferase</keyword>
<feature type="domain" description="Protein kinase" evidence="20">
    <location>
        <begin position="296"/>
        <end position="576"/>
    </location>
</feature>
<dbReference type="Gene3D" id="3.30.430.20">
    <property type="entry name" value="Gnk2 domain, C-X8-C-X2-C motif"/>
    <property type="match status" value="2"/>
</dbReference>
<dbReference type="InterPro" id="IPR000719">
    <property type="entry name" value="Prot_kinase_dom"/>
</dbReference>
<dbReference type="GO" id="GO:0004674">
    <property type="term" value="F:protein serine/threonine kinase activity"/>
    <property type="evidence" value="ECO:0007669"/>
    <property type="project" value="UniProtKB-KW"/>
</dbReference>
<keyword evidence="3" id="KW-0597">Phosphoprotein</keyword>
<feature type="compositionally biased region" description="Pro residues" evidence="18">
    <location>
        <begin position="243"/>
        <end position="262"/>
    </location>
</feature>
<dbReference type="GO" id="GO:0009737">
    <property type="term" value="P:response to abscisic acid"/>
    <property type="evidence" value="ECO:0007669"/>
    <property type="project" value="UniProtKB-ARBA"/>
</dbReference>
<accession>A0A7I8L8Q5</accession>
<dbReference type="GO" id="GO:0005886">
    <property type="term" value="C:plasma membrane"/>
    <property type="evidence" value="ECO:0007669"/>
    <property type="project" value="TreeGrafter"/>
</dbReference>
<evidence type="ECO:0000256" key="9">
    <source>
        <dbReference type="ARBA" id="ARBA00022777"/>
    </source>
</evidence>
<evidence type="ECO:0000256" key="16">
    <source>
        <dbReference type="ARBA" id="ARBA00047951"/>
    </source>
</evidence>
<feature type="signal peptide" evidence="19">
    <location>
        <begin position="1"/>
        <end position="20"/>
    </location>
</feature>
<evidence type="ECO:0000256" key="7">
    <source>
        <dbReference type="ARBA" id="ARBA00022737"/>
    </source>
</evidence>
<gene>
    <name evidence="22" type="ORF">SI8410_11016313</name>
</gene>
<evidence type="ECO:0000256" key="10">
    <source>
        <dbReference type="ARBA" id="ARBA00022840"/>
    </source>
</evidence>
<comment type="catalytic activity">
    <reaction evidence="16">
        <text>L-threonyl-[protein] + ATP = O-phospho-L-threonyl-[protein] + ADP + H(+)</text>
        <dbReference type="Rhea" id="RHEA:46608"/>
        <dbReference type="Rhea" id="RHEA-COMP:11060"/>
        <dbReference type="Rhea" id="RHEA-COMP:11605"/>
        <dbReference type="ChEBI" id="CHEBI:15378"/>
        <dbReference type="ChEBI" id="CHEBI:30013"/>
        <dbReference type="ChEBI" id="CHEBI:30616"/>
        <dbReference type="ChEBI" id="CHEBI:61977"/>
        <dbReference type="ChEBI" id="CHEBI:456216"/>
    </reaction>
</comment>
<dbReference type="FunFam" id="3.30.200.20:FF:000142">
    <property type="entry name" value="Cysteine-rich receptor-like protein kinase 10"/>
    <property type="match status" value="1"/>
</dbReference>
<evidence type="ECO:0000256" key="4">
    <source>
        <dbReference type="ARBA" id="ARBA00022679"/>
    </source>
</evidence>
<evidence type="ECO:0000313" key="23">
    <source>
        <dbReference type="Proteomes" id="UP000663760"/>
    </source>
</evidence>
<dbReference type="PROSITE" id="PS51473">
    <property type="entry name" value="GNK2"/>
    <property type="match status" value="2"/>
</dbReference>
<feature type="domain" description="Gnk2-homologous" evidence="21">
    <location>
        <begin position="130"/>
        <end position="235"/>
    </location>
</feature>
<dbReference type="PROSITE" id="PS00108">
    <property type="entry name" value="PROTEIN_KINASE_ST"/>
    <property type="match status" value="1"/>
</dbReference>
<dbReference type="OrthoDB" id="779887at2759"/>
<evidence type="ECO:0000313" key="22">
    <source>
        <dbReference type="EMBL" id="CAA7405635.1"/>
    </source>
</evidence>
<dbReference type="PANTHER" id="PTHR27002:SF1040">
    <property type="entry name" value="OS07G0538400 PROTEIN"/>
    <property type="match status" value="1"/>
</dbReference>
<dbReference type="SMART" id="SM00220">
    <property type="entry name" value="S_TKc"/>
    <property type="match status" value="1"/>
</dbReference>
<reference evidence="22" key="1">
    <citation type="submission" date="2020-02" db="EMBL/GenBank/DDBJ databases">
        <authorList>
            <person name="Scholz U."/>
            <person name="Mascher M."/>
            <person name="Fiebig A."/>
        </authorList>
    </citation>
    <scope>NUCLEOTIDE SEQUENCE</scope>
</reference>
<evidence type="ECO:0000256" key="2">
    <source>
        <dbReference type="ARBA" id="ARBA00022527"/>
    </source>
</evidence>
<keyword evidence="11" id="KW-1133">Transmembrane helix</keyword>
<comment type="catalytic activity">
    <reaction evidence="15">
        <text>L-seryl-[protein] + ATP = O-phospho-L-seryl-[protein] + ADP + H(+)</text>
        <dbReference type="Rhea" id="RHEA:17989"/>
        <dbReference type="Rhea" id="RHEA-COMP:9863"/>
        <dbReference type="Rhea" id="RHEA-COMP:11604"/>
        <dbReference type="ChEBI" id="CHEBI:15378"/>
        <dbReference type="ChEBI" id="CHEBI:29999"/>
        <dbReference type="ChEBI" id="CHEBI:30616"/>
        <dbReference type="ChEBI" id="CHEBI:83421"/>
        <dbReference type="ChEBI" id="CHEBI:456216"/>
    </reaction>
</comment>
<evidence type="ECO:0000256" key="1">
    <source>
        <dbReference type="ARBA" id="ARBA00004167"/>
    </source>
</evidence>
<comment type="subcellular location">
    <subcellularLocation>
        <location evidence="1">Membrane</location>
        <topology evidence="1">Single-pass membrane protein</topology>
    </subcellularLocation>
</comment>
<dbReference type="CDD" id="cd14066">
    <property type="entry name" value="STKc_IRAK"/>
    <property type="match status" value="1"/>
</dbReference>
<keyword evidence="10 17" id="KW-0067">ATP-binding</keyword>
<keyword evidence="13" id="KW-0675">Receptor</keyword>
<evidence type="ECO:0000256" key="5">
    <source>
        <dbReference type="ARBA" id="ARBA00022692"/>
    </source>
</evidence>
<dbReference type="InterPro" id="IPR017441">
    <property type="entry name" value="Protein_kinase_ATP_BS"/>
</dbReference>
<evidence type="ECO:0000256" key="15">
    <source>
        <dbReference type="ARBA" id="ARBA00047558"/>
    </source>
</evidence>
<evidence type="ECO:0000256" key="3">
    <source>
        <dbReference type="ARBA" id="ARBA00022553"/>
    </source>
</evidence>
<keyword evidence="5" id="KW-0812">Transmembrane</keyword>
<evidence type="ECO:0000259" key="21">
    <source>
        <dbReference type="PROSITE" id="PS51473"/>
    </source>
</evidence>
<dbReference type="Gene3D" id="1.10.510.10">
    <property type="entry name" value="Transferase(Phosphotransferase) domain 1"/>
    <property type="match status" value="1"/>
</dbReference>
<evidence type="ECO:0000256" key="17">
    <source>
        <dbReference type="PROSITE-ProRule" id="PRU10141"/>
    </source>
</evidence>
<dbReference type="FunFam" id="1.10.510.10:FF:000343">
    <property type="entry name" value="Cysteine-rich receptor-like protein kinase 28"/>
    <property type="match status" value="1"/>
</dbReference>
<feature type="region of interest" description="Disordered" evidence="18">
    <location>
        <begin position="241"/>
        <end position="279"/>
    </location>
</feature>
<dbReference type="GO" id="GO:0005524">
    <property type="term" value="F:ATP binding"/>
    <property type="evidence" value="ECO:0007669"/>
    <property type="project" value="UniProtKB-UniRule"/>
</dbReference>
<dbReference type="Pfam" id="PF01657">
    <property type="entry name" value="Stress-antifung"/>
    <property type="match status" value="2"/>
</dbReference>
<dbReference type="Gene3D" id="3.30.200.20">
    <property type="entry name" value="Phosphorylase Kinase, domain 1"/>
    <property type="match status" value="1"/>
</dbReference>
<dbReference type="CDD" id="cd23509">
    <property type="entry name" value="Gnk2-like"/>
    <property type="match status" value="2"/>
</dbReference>
<keyword evidence="12" id="KW-0472">Membrane</keyword>
<dbReference type="FunFam" id="3.30.430.20:FF:000009">
    <property type="entry name" value="Cysteine-rich receptor-like protein kinase 28"/>
    <property type="match status" value="1"/>
</dbReference>
<sequence>MASLLCSLILLMGSLFLSSAAEAPMYSLCNRERNYTDNSTYQANLASLISSLSSSAPATGFANGTAGEVPDRVYGLAICRGDVDANKCRDCLSRVIQDAAAGCPRNKGATIFYQLCHLRYSDQYFFGSSTGMELSTIVLKNVSDVPTFNRLLGGLLNNLTIRATLSERRFAAASVDFTNFEKIYAYVQCTKDLAPDSCNDCLRNEISAIPQCCNASNGARVFGGSCDIRYGVDPFYNAAAAADPPPPPSPPVPANTSPPPAGTPAEGATGRRDDGVNQDDSLQFGLETLKLATMNFCDQNKLGEGGFGVVYKGVLADGQLIAVKRLVTNSGQGISELKNEVALVAKLQHRNLVRLMGYCLQPQEKLLVYEYLPNKSLDKFLFDPFRSKELTWEMRVKIIEGISRGLLYLHEDSRLKIIHRDLKASNILLDEGMNPKIADFGLARLFGNEQSDGNTNQIAGTYGYMAPEYVMHGQISTKSDVYSFGVLLLEIMTGRRCAGYYGRNPPADLISYIWQHWEEGNAVQLIDKDIADGFSVEEALRRIHIGLLCVQHDPLERPIMSLVVLMLNSRSSLPAISPLSSFTEVSTSVNWGPGATSKPIGMPPMP</sequence>
<keyword evidence="6 19" id="KW-0732">Signal</keyword>
<evidence type="ECO:0000256" key="12">
    <source>
        <dbReference type="ARBA" id="ARBA00023136"/>
    </source>
</evidence>
<dbReference type="EMBL" id="LR746274">
    <property type="protein sequence ID" value="CAA7405635.1"/>
    <property type="molecule type" value="Genomic_DNA"/>
</dbReference>
<dbReference type="AlphaFoldDB" id="A0A7I8L8Q5"/>
<feature type="domain" description="Gnk2-homologous" evidence="21">
    <location>
        <begin position="22"/>
        <end position="125"/>
    </location>
</feature>
<dbReference type="PROSITE" id="PS00107">
    <property type="entry name" value="PROTEIN_KINASE_ATP"/>
    <property type="match status" value="1"/>
</dbReference>
<evidence type="ECO:0000256" key="14">
    <source>
        <dbReference type="ARBA" id="ARBA00023180"/>
    </source>
</evidence>